<evidence type="ECO:0000313" key="3">
    <source>
        <dbReference type="Proteomes" id="UP000315343"/>
    </source>
</evidence>
<dbReference type="GO" id="GO:0008641">
    <property type="term" value="F:ubiquitin-like modifier activating enzyme activity"/>
    <property type="evidence" value="ECO:0007669"/>
    <property type="project" value="InterPro"/>
</dbReference>
<dbReference type="OrthoDB" id="9804150at2"/>
<dbReference type="SUPFAM" id="SSF69572">
    <property type="entry name" value="Activating enzymes of the ubiquitin-like proteins"/>
    <property type="match status" value="1"/>
</dbReference>
<sequence length="232" mass="25450">MGEARYSRNKELISEDEQRKLADYTVAVIGLGGLGGHISEQLARLGIGTLVLIDADKVDESNLNRQLFATEVSIGQLKAEAAKERLAKVNSNVNLKCYSAYFDESSASQLLFGVDIVVDAVDNITTRFVLQKICKDLNLPLVHGSIGGWYGQVCFIAPGDDTLDLIYTDKQGTGVEKKLGNPSFTPAMIASAEVAETIKFLLGKGELLRKKMLFIDLLMQDYMIITLNKDNQ</sequence>
<dbReference type="EMBL" id="VLKH01000002">
    <property type="protein sequence ID" value="TWH82395.1"/>
    <property type="molecule type" value="Genomic_DNA"/>
</dbReference>
<keyword evidence="2" id="KW-0548">Nucleotidyltransferase</keyword>
<dbReference type="GO" id="GO:0061504">
    <property type="term" value="P:cyclic threonylcarbamoyladenosine biosynthetic process"/>
    <property type="evidence" value="ECO:0007669"/>
    <property type="project" value="TreeGrafter"/>
</dbReference>
<feature type="domain" description="THIF-type NAD/FAD binding fold" evidence="1">
    <location>
        <begin position="6"/>
        <end position="229"/>
    </location>
</feature>
<gene>
    <name evidence="2" type="ORF">LY60_00693</name>
</gene>
<comment type="caution">
    <text evidence="2">The sequence shown here is derived from an EMBL/GenBank/DDBJ whole genome shotgun (WGS) entry which is preliminary data.</text>
</comment>
<dbReference type="InterPro" id="IPR045886">
    <property type="entry name" value="ThiF/MoeB/HesA"/>
</dbReference>
<proteinExistence type="predicted"/>
<dbReference type="InterPro" id="IPR000594">
    <property type="entry name" value="ThiF_NAD_FAD-bd"/>
</dbReference>
<dbReference type="PANTHER" id="PTHR43267">
    <property type="entry name" value="TRNA THREONYLCARBAMOYLADENOSINE DEHYDRATASE"/>
    <property type="match status" value="1"/>
</dbReference>
<dbReference type="InterPro" id="IPR035985">
    <property type="entry name" value="Ubiquitin-activating_enz"/>
</dbReference>
<dbReference type="Gene3D" id="3.40.50.720">
    <property type="entry name" value="NAD(P)-binding Rossmann-like Domain"/>
    <property type="match status" value="1"/>
</dbReference>
<organism evidence="2 3">
    <name type="scientific">Sedimentibacter saalensis</name>
    <dbReference type="NCBI Taxonomy" id="130788"/>
    <lineage>
        <taxon>Bacteria</taxon>
        <taxon>Bacillati</taxon>
        <taxon>Bacillota</taxon>
        <taxon>Tissierellia</taxon>
        <taxon>Sedimentibacter</taxon>
    </lineage>
</organism>
<dbReference type="GO" id="GO:0016779">
    <property type="term" value="F:nucleotidyltransferase activity"/>
    <property type="evidence" value="ECO:0007669"/>
    <property type="project" value="UniProtKB-KW"/>
</dbReference>
<dbReference type="PANTHER" id="PTHR43267:SF1">
    <property type="entry name" value="TRNA THREONYLCARBAMOYLADENOSINE DEHYDRATASE"/>
    <property type="match status" value="1"/>
</dbReference>
<keyword evidence="2" id="KW-0808">Transferase</keyword>
<dbReference type="RefSeq" id="WP_145079999.1">
    <property type="nucleotide sequence ID" value="NZ_VLKH01000002.1"/>
</dbReference>
<dbReference type="AlphaFoldDB" id="A0A562JHV4"/>
<name>A0A562JHV4_9FIRM</name>
<evidence type="ECO:0000313" key="2">
    <source>
        <dbReference type="EMBL" id="TWH82395.1"/>
    </source>
</evidence>
<protein>
    <submittedName>
        <fullName evidence="2">Molybdopterin/thiamine biosynthesis adenylyltransferase</fullName>
    </submittedName>
</protein>
<keyword evidence="3" id="KW-1185">Reference proteome</keyword>
<dbReference type="Proteomes" id="UP000315343">
    <property type="component" value="Unassembled WGS sequence"/>
</dbReference>
<accession>A0A562JHV4</accession>
<evidence type="ECO:0000259" key="1">
    <source>
        <dbReference type="Pfam" id="PF00899"/>
    </source>
</evidence>
<reference evidence="2 3" key="1">
    <citation type="submission" date="2019-07" db="EMBL/GenBank/DDBJ databases">
        <title>Genomic Encyclopedia of Type Strains, Phase I: the one thousand microbial genomes (KMG-I) project.</title>
        <authorList>
            <person name="Kyrpides N."/>
        </authorList>
    </citation>
    <scope>NUCLEOTIDE SEQUENCE [LARGE SCALE GENOMIC DNA]</scope>
    <source>
        <strain evidence="2 3">DSM 13558</strain>
    </source>
</reference>
<dbReference type="CDD" id="cd00757">
    <property type="entry name" value="ThiF_MoeB_HesA_family"/>
    <property type="match status" value="1"/>
</dbReference>
<dbReference type="GO" id="GO:0061503">
    <property type="term" value="F:tRNA threonylcarbamoyladenosine dehydratase"/>
    <property type="evidence" value="ECO:0007669"/>
    <property type="project" value="TreeGrafter"/>
</dbReference>
<dbReference type="Pfam" id="PF00899">
    <property type="entry name" value="ThiF"/>
    <property type="match status" value="1"/>
</dbReference>